<evidence type="ECO:0000313" key="13">
    <source>
        <dbReference type="EMBL" id="SHI00483.1"/>
    </source>
</evidence>
<evidence type="ECO:0000256" key="10">
    <source>
        <dbReference type="SAM" id="Phobius"/>
    </source>
</evidence>
<name>A0A1M5XMM0_9CLOT</name>
<dbReference type="Proteomes" id="UP000184241">
    <property type="component" value="Unassembled WGS sequence"/>
</dbReference>
<comment type="subcellular location">
    <subcellularLocation>
        <location evidence="1">Cell membrane</location>
        <topology evidence="1">Multi-pass membrane protein</topology>
    </subcellularLocation>
</comment>
<comment type="similarity">
    <text evidence="8">Belongs to the methyl-accepting chemotaxis (MCP) protein family.</text>
</comment>
<dbReference type="CDD" id="cd12912">
    <property type="entry name" value="PDC2_MCP_like"/>
    <property type="match status" value="1"/>
</dbReference>
<dbReference type="EMBL" id="FQXU01000005">
    <property type="protein sequence ID" value="SHI00483.1"/>
    <property type="molecule type" value="Genomic_DNA"/>
</dbReference>
<dbReference type="PANTHER" id="PTHR32089:SF114">
    <property type="entry name" value="METHYL-ACCEPTING CHEMOTAXIS PROTEIN MCPB"/>
    <property type="match status" value="1"/>
</dbReference>
<keyword evidence="7 9" id="KW-0807">Transducer</keyword>
<evidence type="ECO:0000256" key="9">
    <source>
        <dbReference type="PROSITE-ProRule" id="PRU00284"/>
    </source>
</evidence>
<dbReference type="InterPro" id="IPR033479">
    <property type="entry name" value="dCache_1"/>
</dbReference>
<dbReference type="AlphaFoldDB" id="A0A1M5XMM0"/>
<dbReference type="Gene3D" id="1.10.287.950">
    <property type="entry name" value="Methyl-accepting chemotaxis protein"/>
    <property type="match status" value="1"/>
</dbReference>
<keyword evidence="5 10" id="KW-1133">Transmembrane helix</keyword>
<dbReference type="GO" id="GO:0007165">
    <property type="term" value="P:signal transduction"/>
    <property type="evidence" value="ECO:0007669"/>
    <property type="project" value="UniProtKB-KW"/>
</dbReference>
<keyword evidence="2" id="KW-1003">Cell membrane</keyword>
<evidence type="ECO:0000256" key="2">
    <source>
        <dbReference type="ARBA" id="ARBA00022475"/>
    </source>
</evidence>
<dbReference type="PANTHER" id="PTHR32089">
    <property type="entry name" value="METHYL-ACCEPTING CHEMOTAXIS PROTEIN MCPB"/>
    <property type="match status" value="1"/>
</dbReference>
<organism evidence="13 14">
    <name type="scientific">Clostridium intestinale DSM 6191</name>
    <dbReference type="NCBI Taxonomy" id="1121320"/>
    <lineage>
        <taxon>Bacteria</taxon>
        <taxon>Bacillati</taxon>
        <taxon>Bacillota</taxon>
        <taxon>Clostridia</taxon>
        <taxon>Eubacteriales</taxon>
        <taxon>Clostridiaceae</taxon>
        <taxon>Clostridium</taxon>
    </lineage>
</organism>
<keyword evidence="4 10" id="KW-0812">Transmembrane</keyword>
<feature type="transmembrane region" description="Helical" evidence="10">
    <location>
        <begin position="291"/>
        <end position="313"/>
    </location>
</feature>
<feature type="domain" description="HAMP" evidence="12">
    <location>
        <begin position="310"/>
        <end position="365"/>
    </location>
</feature>
<reference evidence="13 14" key="1">
    <citation type="submission" date="2016-11" db="EMBL/GenBank/DDBJ databases">
        <authorList>
            <person name="Jaros S."/>
            <person name="Januszkiewicz K."/>
            <person name="Wedrychowicz H."/>
        </authorList>
    </citation>
    <scope>NUCLEOTIDE SEQUENCE [LARGE SCALE GENOMIC DNA]</scope>
    <source>
        <strain evidence="13 14">DSM 6191</strain>
    </source>
</reference>
<evidence type="ECO:0000259" key="12">
    <source>
        <dbReference type="PROSITE" id="PS50885"/>
    </source>
</evidence>
<evidence type="ECO:0000256" key="4">
    <source>
        <dbReference type="ARBA" id="ARBA00022692"/>
    </source>
</evidence>
<dbReference type="Pfam" id="PF00015">
    <property type="entry name" value="MCPsignal"/>
    <property type="match status" value="1"/>
</dbReference>
<dbReference type="Pfam" id="PF02743">
    <property type="entry name" value="dCache_1"/>
    <property type="match status" value="1"/>
</dbReference>
<proteinExistence type="inferred from homology"/>
<dbReference type="GO" id="GO:0006935">
    <property type="term" value="P:chemotaxis"/>
    <property type="evidence" value="ECO:0007669"/>
    <property type="project" value="UniProtKB-KW"/>
</dbReference>
<dbReference type="PROSITE" id="PS50885">
    <property type="entry name" value="HAMP"/>
    <property type="match status" value="1"/>
</dbReference>
<dbReference type="GO" id="GO:0005886">
    <property type="term" value="C:plasma membrane"/>
    <property type="evidence" value="ECO:0007669"/>
    <property type="project" value="UniProtKB-SubCell"/>
</dbReference>
<evidence type="ECO:0000313" key="14">
    <source>
        <dbReference type="Proteomes" id="UP000184241"/>
    </source>
</evidence>
<keyword evidence="6 10" id="KW-0472">Membrane</keyword>
<evidence type="ECO:0000259" key="11">
    <source>
        <dbReference type="PROSITE" id="PS50111"/>
    </source>
</evidence>
<evidence type="ECO:0000256" key="1">
    <source>
        <dbReference type="ARBA" id="ARBA00004651"/>
    </source>
</evidence>
<accession>A0A1M5XMM0</accession>
<dbReference type="PROSITE" id="PS50111">
    <property type="entry name" value="CHEMOTAXIS_TRANSDUC_2"/>
    <property type="match status" value="1"/>
</dbReference>
<feature type="domain" description="Methyl-accepting transducer" evidence="11">
    <location>
        <begin position="384"/>
        <end position="641"/>
    </location>
</feature>
<evidence type="ECO:0000256" key="6">
    <source>
        <dbReference type="ARBA" id="ARBA00023136"/>
    </source>
</evidence>
<evidence type="ECO:0000256" key="5">
    <source>
        <dbReference type="ARBA" id="ARBA00022989"/>
    </source>
</evidence>
<evidence type="ECO:0000256" key="7">
    <source>
        <dbReference type="ARBA" id="ARBA00023224"/>
    </source>
</evidence>
<dbReference type="InterPro" id="IPR003660">
    <property type="entry name" value="HAMP_dom"/>
</dbReference>
<dbReference type="SMART" id="SM00283">
    <property type="entry name" value="MA"/>
    <property type="match status" value="1"/>
</dbReference>
<dbReference type="SUPFAM" id="SSF58104">
    <property type="entry name" value="Methyl-accepting chemotaxis protein (MCP) signaling domain"/>
    <property type="match status" value="1"/>
</dbReference>
<keyword evidence="3" id="KW-0145">Chemotaxis</keyword>
<dbReference type="Gene3D" id="3.30.450.20">
    <property type="entry name" value="PAS domain"/>
    <property type="match status" value="1"/>
</dbReference>
<dbReference type="RefSeq" id="WP_073018279.1">
    <property type="nucleotide sequence ID" value="NZ_FQXU01000005.1"/>
</dbReference>
<gene>
    <name evidence="13" type="ORF">SAMN02745941_01493</name>
</gene>
<dbReference type="InterPro" id="IPR004089">
    <property type="entry name" value="MCPsignal_dom"/>
</dbReference>
<evidence type="ECO:0000256" key="8">
    <source>
        <dbReference type="ARBA" id="ARBA00029447"/>
    </source>
</evidence>
<evidence type="ECO:0000256" key="3">
    <source>
        <dbReference type="ARBA" id="ARBA00022500"/>
    </source>
</evidence>
<sequence length="671" mass="74076">MKIKKVKKKSIKGQLLILFLLIALSSSIIISVTNYILAKRAIVITADDMLIQLGEQISLRMNEKLNSICTNIEYLSEDKELLTAESTEKINILADYSSKYDYYTMGIADLEGNILYTTGDQDNIKDRDFFKNALNGASATGDPYFSNLEGNIYVAPFASPIKADGKIVALLVGLKENTKISDFIKTIKVGEEGIAYVVAGNGDIIVHPDTTLIYRRENIIKKSETDSSLVPLAEIHKKMIKGETGYGAYLYNGIEKYVGYAPIESTGWGVAVAIPKEQILSQLDGMTSSSIITILIAAIIIIILGYYVVNYLIRIIKRVEKDVLTLSKGNFVFEVDNKLIKRKDEFGEIANSILNLKNSLREMIKDVIESSDRVGGESESLTKIAKDFSETTTNIAKAVEEVAAGTNNQTLSLSNMVNISSEFENTLDGISSKFKDVAKMVNDIHGKSNIGKKDIEEVSQEFSKMLNTFNEFREKLEAMGKNIDEINEITYLIKGISEQTNLLALNAAIEAASAGEAGKGFSVVAEEVRKLAERSKEASENIQKISSKVLNDNKNISRGTIELNKELLTQKDIIIKTSEAFEEIASSLNNVAPQIENMVKATDILDKKKKELIDDINLVSSISQHVSSFAEEITASAEEMSAASQEIYASSELLHESSEKVQEELEVFKID</sequence>
<protein>
    <submittedName>
        <fullName evidence="13">Methyl-accepting chemotaxis protein</fullName>
    </submittedName>
</protein>